<protein>
    <recommendedName>
        <fullName evidence="2">HTH cro/C1-type domain-containing protein</fullName>
    </recommendedName>
</protein>
<evidence type="ECO:0000313" key="3">
    <source>
        <dbReference type="EMBL" id="TDB48058.1"/>
    </source>
</evidence>
<sequence>MQSIDKVMTIGERIYSRRRGLKLNQVQVAEKMGVSIAAVSLWEKNRTSPSSENLQKIAQVLQCSVSWLLNGEDSDDNQATTYTVGSCISHRILKILDLLPDKEKAKIIEFAEELLSKHAKALENELNKVKKNINNM</sequence>
<dbReference type="SUPFAM" id="SSF47413">
    <property type="entry name" value="lambda repressor-like DNA-binding domains"/>
    <property type="match status" value="1"/>
</dbReference>
<dbReference type="Pfam" id="PF01381">
    <property type="entry name" value="HTH_3"/>
    <property type="match status" value="1"/>
</dbReference>
<dbReference type="RefSeq" id="WP_132346769.1">
    <property type="nucleotide sequence ID" value="NZ_CAWOLF010000018.1"/>
</dbReference>
<organism evidence="3 4">
    <name type="scientific">Photorhabdus luminescens subsp. mexicana</name>
    <dbReference type="NCBI Taxonomy" id="2100167"/>
    <lineage>
        <taxon>Bacteria</taxon>
        <taxon>Pseudomonadati</taxon>
        <taxon>Pseudomonadota</taxon>
        <taxon>Gammaproteobacteria</taxon>
        <taxon>Enterobacterales</taxon>
        <taxon>Morganellaceae</taxon>
        <taxon>Photorhabdus</taxon>
    </lineage>
</organism>
<dbReference type="SMART" id="SM00530">
    <property type="entry name" value="HTH_XRE"/>
    <property type="match status" value="1"/>
</dbReference>
<evidence type="ECO:0000259" key="2">
    <source>
        <dbReference type="PROSITE" id="PS50943"/>
    </source>
</evidence>
<dbReference type="InterPro" id="IPR001387">
    <property type="entry name" value="Cro/C1-type_HTH"/>
</dbReference>
<dbReference type="PANTHER" id="PTHR46558">
    <property type="entry name" value="TRACRIPTIONAL REGULATORY PROTEIN-RELATED-RELATED"/>
    <property type="match status" value="1"/>
</dbReference>
<dbReference type="CDD" id="cd00093">
    <property type="entry name" value="HTH_XRE"/>
    <property type="match status" value="1"/>
</dbReference>
<name>A0A4R4J3H5_PHOLU</name>
<evidence type="ECO:0000256" key="1">
    <source>
        <dbReference type="ARBA" id="ARBA00023125"/>
    </source>
</evidence>
<evidence type="ECO:0000313" key="4">
    <source>
        <dbReference type="Proteomes" id="UP000295550"/>
    </source>
</evidence>
<dbReference type="Proteomes" id="UP000295550">
    <property type="component" value="Unassembled WGS sequence"/>
</dbReference>
<accession>A0A4R4J3H5</accession>
<dbReference type="PANTHER" id="PTHR46558:SF11">
    <property type="entry name" value="HTH-TYPE TRANSCRIPTIONAL REGULATOR XRE"/>
    <property type="match status" value="1"/>
</dbReference>
<reference evidence="3 4" key="1">
    <citation type="journal article" date="2019" name="Int. J. Syst. Evol. Microbiol.">
        <title>Photorhabdus khanii subsp. guanajuatensis subsp. nov., isolated from Heterorhabditis atacamensis, and Photorhabdus luminescens subsp. mexicana subsp. nov., isolated from Heterorhabditis mexicana entomopathogenic nematodes.</title>
        <authorList>
            <person name="Machado R.A.R."/>
            <person name="Bruno P."/>
            <person name="Arce C.C.M."/>
            <person name="Liechti N."/>
            <person name="Kohler A."/>
            <person name="Bernal J."/>
            <person name="Bruggmann R."/>
            <person name="Turlings T.C.J."/>
        </authorList>
    </citation>
    <scope>NUCLEOTIDE SEQUENCE [LARGE SCALE GENOMIC DNA]</scope>
    <source>
        <strain evidence="3 4">MEX47-22</strain>
    </source>
</reference>
<dbReference type="GO" id="GO:0003677">
    <property type="term" value="F:DNA binding"/>
    <property type="evidence" value="ECO:0007669"/>
    <property type="project" value="UniProtKB-KW"/>
</dbReference>
<dbReference type="Gene3D" id="1.10.260.40">
    <property type="entry name" value="lambda repressor-like DNA-binding domains"/>
    <property type="match status" value="1"/>
</dbReference>
<proteinExistence type="predicted"/>
<dbReference type="PROSITE" id="PS50943">
    <property type="entry name" value="HTH_CROC1"/>
    <property type="match status" value="1"/>
</dbReference>
<dbReference type="InterPro" id="IPR010982">
    <property type="entry name" value="Lambda_DNA-bd_dom_sf"/>
</dbReference>
<dbReference type="AlphaFoldDB" id="A0A4R4J3H5"/>
<comment type="caution">
    <text evidence="3">The sequence shown here is derived from an EMBL/GenBank/DDBJ whole genome shotgun (WGS) entry which is preliminary data.</text>
</comment>
<gene>
    <name evidence="3" type="ORF">C5468_16775</name>
</gene>
<keyword evidence="1" id="KW-0238">DNA-binding</keyword>
<feature type="domain" description="HTH cro/C1-type" evidence="2">
    <location>
        <begin position="14"/>
        <end position="68"/>
    </location>
</feature>
<dbReference type="EMBL" id="PUJX01000018">
    <property type="protein sequence ID" value="TDB48058.1"/>
    <property type="molecule type" value="Genomic_DNA"/>
</dbReference>